<feature type="transmembrane region" description="Helical" evidence="11">
    <location>
        <begin position="151"/>
        <end position="172"/>
    </location>
</feature>
<dbReference type="GO" id="GO:0005774">
    <property type="term" value="C:vacuolar membrane"/>
    <property type="evidence" value="ECO:0007669"/>
    <property type="project" value="UniProtKB-SubCell"/>
</dbReference>
<dbReference type="AlphaFoldDB" id="A0A1E4S6S8"/>
<accession>A0A1E4S6S8</accession>
<evidence type="ECO:0000256" key="1">
    <source>
        <dbReference type="ARBA" id="ARBA00004128"/>
    </source>
</evidence>
<reference evidence="12 13" key="1">
    <citation type="journal article" date="2016" name="Proc. Natl. Acad. Sci. U.S.A.">
        <title>Comparative genomics of biotechnologically important yeasts.</title>
        <authorList>
            <person name="Riley R."/>
            <person name="Haridas S."/>
            <person name="Wolfe K.H."/>
            <person name="Lopes M.R."/>
            <person name="Hittinger C.T."/>
            <person name="Goeker M."/>
            <person name="Salamov A.A."/>
            <person name="Wisecaver J.H."/>
            <person name="Long T.M."/>
            <person name="Calvey C.H."/>
            <person name="Aerts A.L."/>
            <person name="Barry K.W."/>
            <person name="Choi C."/>
            <person name="Clum A."/>
            <person name="Coughlan A.Y."/>
            <person name="Deshpande S."/>
            <person name="Douglass A.P."/>
            <person name="Hanson S.J."/>
            <person name="Klenk H.-P."/>
            <person name="LaButti K.M."/>
            <person name="Lapidus A."/>
            <person name="Lindquist E.A."/>
            <person name="Lipzen A.M."/>
            <person name="Meier-Kolthoff J.P."/>
            <person name="Ohm R.A."/>
            <person name="Otillar R.P."/>
            <person name="Pangilinan J.L."/>
            <person name="Peng Y."/>
            <person name="Rokas A."/>
            <person name="Rosa C.A."/>
            <person name="Scheuner C."/>
            <person name="Sibirny A.A."/>
            <person name="Slot J.C."/>
            <person name="Stielow J.B."/>
            <person name="Sun H."/>
            <person name="Kurtzman C.P."/>
            <person name="Blackwell M."/>
            <person name="Grigoriev I.V."/>
            <person name="Jeffries T.W."/>
        </authorList>
    </citation>
    <scope>NUCLEOTIDE SEQUENCE [LARGE SCALE GENOMIC DNA]</scope>
    <source>
        <strain evidence="13">ATCC 18201 / CBS 1600 / BCRC 20928 / JCM 3617 / NBRC 0987 / NRRL Y-1542</strain>
    </source>
</reference>
<evidence type="ECO:0000256" key="7">
    <source>
        <dbReference type="ARBA" id="ARBA00022989"/>
    </source>
</evidence>
<keyword evidence="4 11" id="KW-0812">Transmembrane</keyword>
<dbReference type="OrthoDB" id="8048523at2759"/>
<dbReference type="RefSeq" id="XP_020072219.1">
    <property type="nucleotide sequence ID" value="XM_020214279.1"/>
</dbReference>
<evidence type="ECO:0000256" key="6">
    <source>
        <dbReference type="ARBA" id="ARBA00022970"/>
    </source>
</evidence>
<dbReference type="PANTHER" id="PTHR16201">
    <property type="entry name" value="SEVEN TRANSMEMBRANE PROTEIN 1-RELATED"/>
    <property type="match status" value="1"/>
</dbReference>
<evidence type="ECO:0000256" key="4">
    <source>
        <dbReference type="ARBA" id="ARBA00022692"/>
    </source>
</evidence>
<evidence type="ECO:0000313" key="12">
    <source>
        <dbReference type="EMBL" id="ODV75180.1"/>
    </source>
</evidence>
<comment type="similarity">
    <text evidence="9">Belongs to the laat-1 family.</text>
</comment>
<sequence>MSHFSHVVIDNRAISGITGSISISFWLIVFMPQIYENWMRQSSEGLSLLFVVLWLAGDVFNVLGAVLQHVLPTMIILAVYYTVADLILLFQIYLYGDGSNVDPVHLSPANPLTENMYDEIREDVFGDEDSCSSTDAERQRGRHPQESKRSLMVQGSLIALVILSGVLGWYFTYKPDDDLKEPDLTFDPMAQFFGWLSAALYLGSRLPQILLNYKRKSCEGISFLFFLCACLGNLTYVISILSISIDPYYLLVQSSWLTGSIGTLSMDFVIFVQFFLYHKDDDDDSVDEITA</sequence>
<dbReference type="Pfam" id="PF04193">
    <property type="entry name" value="PQ-loop"/>
    <property type="match status" value="2"/>
</dbReference>
<gene>
    <name evidence="12" type="ORF">CYBJADRAFT_165939</name>
</gene>
<dbReference type="GO" id="GO:0015174">
    <property type="term" value="F:basic amino acid transmembrane transporter activity"/>
    <property type="evidence" value="ECO:0007669"/>
    <property type="project" value="UniProtKB-ARBA"/>
</dbReference>
<keyword evidence="7 11" id="KW-1133">Transmembrane helix</keyword>
<evidence type="ECO:0000313" key="13">
    <source>
        <dbReference type="Proteomes" id="UP000094389"/>
    </source>
</evidence>
<evidence type="ECO:0000256" key="11">
    <source>
        <dbReference type="SAM" id="Phobius"/>
    </source>
</evidence>
<feature type="transmembrane region" description="Helical" evidence="11">
    <location>
        <begin position="257"/>
        <end position="277"/>
    </location>
</feature>
<keyword evidence="13" id="KW-1185">Reference proteome</keyword>
<dbReference type="InterPro" id="IPR006603">
    <property type="entry name" value="PQ-loop_rpt"/>
</dbReference>
<dbReference type="GO" id="GO:0015101">
    <property type="term" value="F:organic cation transmembrane transporter activity"/>
    <property type="evidence" value="ECO:0007669"/>
    <property type="project" value="UniProtKB-ARBA"/>
</dbReference>
<feature type="transmembrane region" description="Helical" evidence="11">
    <location>
        <begin position="73"/>
        <end position="95"/>
    </location>
</feature>
<dbReference type="Gene3D" id="1.20.1280.290">
    <property type="match status" value="2"/>
</dbReference>
<dbReference type="EMBL" id="KV453926">
    <property type="protein sequence ID" value="ODV75180.1"/>
    <property type="molecule type" value="Genomic_DNA"/>
</dbReference>
<evidence type="ECO:0000256" key="8">
    <source>
        <dbReference type="ARBA" id="ARBA00023136"/>
    </source>
</evidence>
<comment type="subcellular location">
    <subcellularLocation>
        <location evidence="1">Vacuole membrane</location>
        <topology evidence="1">Multi-pass membrane protein</topology>
    </subcellularLocation>
</comment>
<dbReference type="Proteomes" id="UP000094389">
    <property type="component" value="Unassembled WGS sequence"/>
</dbReference>
<evidence type="ECO:0000256" key="5">
    <source>
        <dbReference type="ARBA" id="ARBA00022737"/>
    </source>
</evidence>
<keyword evidence="3" id="KW-0926">Vacuole</keyword>
<dbReference type="GeneID" id="30988675"/>
<evidence type="ECO:0000256" key="2">
    <source>
        <dbReference type="ARBA" id="ARBA00022448"/>
    </source>
</evidence>
<name>A0A1E4S6S8_CYBJN</name>
<dbReference type="GO" id="GO:0034488">
    <property type="term" value="P:basic amino acid transmembrane export from vacuole"/>
    <property type="evidence" value="ECO:0007669"/>
    <property type="project" value="UniProtKB-ARBA"/>
</dbReference>
<dbReference type="PANTHER" id="PTHR16201:SF35">
    <property type="entry name" value="VACUOLAR AMINO ACID TRANSPORTER YPQ1-RELATED"/>
    <property type="match status" value="1"/>
</dbReference>
<feature type="transmembrane region" description="Helical" evidence="11">
    <location>
        <begin position="12"/>
        <end position="34"/>
    </location>
</feature>
<feature type="transmembrane region" description="Helical" evidence="11">
    <location>
        <begin position="46"/>
        <end position="67"/>
    </location>
</feature>
<dbReference type="FunFam" id="1.20.1280.290:FF:000012">
    <property type="entry name" value="Vacuolar membrane PQ loop repeat protein"/>
    <property type="match status" value="1"/>
</dbReference>
<feature type="transmembrane region" description="Helical" evidence="11">
    <location>
        <begin position="223"/>
        <end position="245"/>
    </location>
</feature>
<feature type="compositionally biased region" description="Basic and acidic residues" evidence="10">
    <location>
        <begin position="135"/>
        <end position="147"/>
    </location>
</feature>
<organism evidence="12 13">
    <name type="scientific">Cyberlindnera jadinii (strain ATCC 18201 / CBS 1600 / BCRC 20928 / JCM 3617 / NBRC 0987 / NRRL Y-1542)</name>
    <name type="common">Torula yeast</name>
    <name type="synonym">Candida utilis</name>
    <dbReference type="NCBI Taxonomy" id="983966"/>
    <lineage>
        <taxon>Eukaryota</taxon>
        <taxon>Fungi</taxon>
        <taxon>Dikarya</taxon>
        <taxon>Ascomycota</taxon>
        <taxon>Saccharomycotina</taxon>
        <taxon>Saccharomycetes</taxon>
        <taxon>Phaffomycetales</taxon>
        <taxon>Phaffomycetaceae</taxon>
        <taxon>Cyberlindnera</taxon>
    </lineage>
</organism>
<protein>
    <submittedName>
        <fullName evidence="12">PQ-loop-domain-containing protein</fullName>
    </submittedName>
</protein>
<feature type="region of interest" description="Disordered" evidence="10">
    <location>
        <begin position="127"/>
        <end position="147"/>
    </location>
</feature>
<dbReference type="GO" id="GO:0034490">
    <property type="term" value="P:basic amino acid transmembrane import into vacuole"/>
    <property type="evidence" value="ECO:0007669"/>
    <property type="project" value="UniProtKB-ARBA"/>
</dbReference>
<evidence type="ECO:0000256" key="3">
    <source>
        <dbReference type="ARBA" id="ARBA00022554"/>
    </source>
</evidence>
<dbReference type="InterPro" id="IPR051415">
    <property type="entry name" value="LAAT-1"/>
</dbReference>
<dbReference type="SMART" id="SM00679">
    <property type="entry name" value="CTNS"/>
    <property type="match status" value="2"/>
</dbReference>
<dbReference type="FunFam" id="1.20.1280.290:FF:000011">
    <property type="entry name" value="PQ loop repeat protein"/>
    <property type="match status" value="1"/>
</dbReference>
<keyword evidence="5" id="KW-0677">Repeat</keyword>
<dbReference type="GO" id="GO:0015179">
    <property type="term" value="F:L-amino acid transmembrane transporter activity"/>
    <property type="evidence" value="ECO:0007669"/>
    <property type="project" value="UniProtKB-ARBA"/>
</dbReference>
<evidence type="ECO:0000256" key="9">
    <source>
        <dbReference type="ARBA" id="ARBA00038039"/>
    </source>
</evidence>
<keyword evidence="2" id="KW-0813">Transport</keyword>
<evidence type="ECO:0000256" key="10">
    <source>
        <dbReference type="SAM" id="MobiDB-lite"/>
    </source>
</evidence>
<proteinExistence type="inferred from homology"/>
<dbReference type="OMA" id="DMCIFIQ"/>
<keyword evidence="8 11" id="KW-0472">Membrane</keyword>
<keyword evidence="6" id="KW-0029">Amino-acid transport</keyword>